<keyword evidence="2" id="KW-0732">Signal</keyword>
<feature type="transmembrane region" description="Helical" evidence="1">
    <location>
        <begin position="79"/>
        <end position="100"/>
    </location>
</feature>
<dbReference type="GeneID" id="10549182"/>
<protein>
    <submittedName>
        <fullName evidence="3">NADH dehydrogenase subunit 6</fullName>
    </submittedName>
</protein>
<reference evidence="3" key="1">
    <citation type="journal article" date="2011" name="Mol. Biol. Evol.">
        <title>Novel protein genes in animal mtDNA: a new sex determination system in freshwater mussels (Bivalvia: Unionoida)?</title>
        <authorList>
            <person name="Breton S."/>
            <person name="Stewart D.T."/>
            <person name="Shepardson S."/>
            <person name="Trdan R.J."/>
            <person name="Bogan A.E."/>
            <person name="Chapman E.G."/>
            <person name="Ruminas A.J."/>
            <person name="Piontkivska H."/>
            <person name="Hoeh W.R."/>
        </authorList>
    </citation>
    <scope>NUCLEOTIDE SEQUENCE</scope>
    <source>
        <strain evidence="3">14GCP2-88</strain>
    </source>
</reference>
<evidence type="ECO:0000256" key="2">
    <source>
        <dbReference type="SAM" id="SignalP"/>
    </source>
</evidence>
<keyword evidence="1" id="KW-0472">Membrane</keyword>
<keyword evidence="1" id="KW-0812">Transmembrane</keyword>
<sequence>MTLALFMFLMIFSLLNTMTTSHPLALSLKVLSFALTVCLAVSFNTTWYAYMIFMVTLGGVLVMFTYISSLTPNSIFKPSISLSILLTQAMIALIIGYDFIMFSQKAINTQKPFSPPEDFIAFFFSDKNCTLILMMASILLLAMLFITSLLSNSTGAMRPTVYHQNKNMQV</sequence>
<feature type="transmembrane region" description="Helical" evidence="1">
    <location>
        <begin position="131"/>
        <end position="150"/>
    </location>
</feature>
<geneLocation type="mitochondrion" evidence="3"/>
<dbReference type="AlphaFoldDB" id="F4ZG77"/>
<accession>F4ZG77</accession>
<feature type="signal peptide" evidence="2">
    <location>
        <begin position="1"/>
        <end position="21"/>
    </location>
</feature>
<gene>
    <name evidence="3" type="primary">ND6</name>
</gene>
<name>F4ZG77_9BIVA</name>
<evidence type="ECO:0000256" key="1">
    <source>
        <dbReference type="SAM" id="Phobius"/>
    </source>
</evidence>
<feature type="transmembrane region" description="Helical" evidence="1">
    <location>
        <begin position="47"/>
        <end position="67"/>
    </location>
</feature>
<dbReference type="EMBL" id="HM856635">
    <property type="protein sequence ID" value="ADL62602.1"/>
    <property type="molecule type" value="Genomic_DNA"/>
</dbReference>
<proteinExistence type="predicted"/>
<evidence type="ECO:0000313" key="3">
    <source>
        <dbReference type="EMBL" id="ADL62602.1"/>
    </source>
</evidence>
<dbReference type="CTD" id="4541"/>
<organism evidence="3">
    <name type="scientific">Utterbackia peninsularis</name>
    <name type="common">peninsular floater</name>
    <dbReference type="NCBI Taxonomy" id="872316"/>
    <lineage>
        <taxon>Eukaryota</taxon>
        <taxon>Metazoa</taxon>
        <taxon>Spiralia</taxon>
        <taxon>Lophotrochozoa</taxon>
        <taxon>Mollusca</taxon>
        <taxon>Bivalvia</taxon>
        <taxon>Autobranchia</taxon>
        <taxon>Heteroconchia</taxon>
        <taxon>Palaeoheterodonta</taxon>
        <taxon>Unionida</taxon>
        <taxon>Unionoidea</taxon>
        <taxon>Unionidae</taxon>
        <taxon>Anodontinae</taxon>
        <taxon>Utterbackia</taxon>
    </lineage>
</organism>
<keyword evidence="1" id="KW-1133">Transmembrane helix</keyword>
<dbReference type="RefSeq" id="YP_004425010.1">
    <property type="nucleotide sequence ID" value="NC_015477.1"/>
</dbReference>
<feature type="chain" id="PRO_5003322239" evidence="2">
    <location>
        <begin position="22"/>
        <end position="170"/>
    </location>
</feature>
<keyword evidence="3" id="KW-0496">Mitochondrion</keyword>